<dbReference type="RefSeq" id="XP_037163182.1">
    <property type="nucleotide sequence ID" value="XM_037309885.1"/>
</dbReference>
<gene>
    <name evidence="2" type="ORF">HO173_007985</name>
</gene>
<comment type="caution">
    <text evidence="2">The sequence shown here is derived from an EMBL/GenBank/DDBJ whole genome shotgun (WGS) entry which is preliminary data.</text>
</comment>
<dbReference type="AlphaFoldDB" id="A0A8H6FSD8"/>
<feature type="region of interest" description="Disordered" evidence="1">
    <location>
        <begin position="1"/>
        <end position="32"/>
    </location>
</feature>
<dbReference type="GeneID" id="59289641"/>
<evidence type="ECO:0000313" key="2">
    <source>
        <dbReference type="EMBL" id="KAF6233773.1"/>
    </source>
</evidence>
<organism evidence="2 3">
    <name type="scientific">Letharia columbiana</name>
    <dbReference type="NCBI Taxonomy" id="112416"/>
    <lineage>
        <taxon>Eukaryota</taxon>
        <taxon>Fungi</taxon>
        <taxon>Dikarya</taxon>
        <taxon>Ascomycota</taxon>
        <taxon>Pezizomycotina</taxon>
        <taxon>Lecanoromycetes</taxon>
        <taxon>OSLEUM clade</taxon>
        <taxon>Lecanoromycetidae</taxon>
        <taxon>Lecanorales</taxon>
        <taxon>Lecanorineae</taxon>
        <taxon>Parmeliaceae</taxon>
        <taxon>Letharia</taxon>
    </lineage>
</organism>
<evidence type="ECO:0000313" key="3">
    <source>
        <dbReference type="Proteomes" id="UP000578531"/>
    </source>
</evidence>
<name>A0A8H6FSD8_9LECA</name>
<feature type="compositionally biased region" description="Acidic residues" evidence="1">
    <location>
        <begin position="19"/>
        <end position="32"/>
    </location>
</feature>
<protein>
    <submittedName>
        <fullName evidence="2">Uncharacterized protein</fullName>
    </submittedName>
</protein>
<dbReference type="Proteomes" id="UP000578531">
    <property type="component" value="Unassembled WGS sequence"/>
</dbReference>
<proteinExistence type="predicted"/>
<accession>A0A8H6FSD8</accession>
<evidence type="ECO:0000256" key="1">
    <source>
        <dbReference type="SAM" id="MobiDB-lite"/>
    </source>
</evidence>
<keyword evidence="3" id="KW-1185">Reference proteome</keyword>
<reference evidence="2 3" key="1">
    <citation type="journal article" date="2020" name="Genomics">
        <title>Complete, high-quality genomes from long-read metagenomic sequencing of two wolf lichen thalli reveals enigmatic genome architecture.</title>
        <authorList>
            <person name="McKenzie S.K."/>
            <person name="Walston R.F."/>
            <person name="Allen J.L."/>
        </authorList>
    </citation>
    <scope>NUCLEOTIDE SEQUENCE [LARGE SCALE GENOMIC DNA]</scope>
    <source>
        <strain evidence="2">WasteWater2</strain>
    </source>
</reference>
<dbReference type="EMBL" id="JACCJC010000034">
    <property type="protein sequence ID" value="KAF6233773.1"/>
    <property type="molecule type" value="Genomic_DNA"/>
</dbReference>
<sequence length="54" mass="6032">MKTTPSGFSAKPGNIQYSDDSEDENREHEDEAMDDWALNCGKEPACCPNSYIHP</sequence>